<dbReference type="AlphaFoldDB" id="A0A0R1UBJ1"/>
<comment type="caution">
    <text evidence="1">The sequence shown here is derived from an EMBL/GenBank/DDBJ whole genome shotgun (WGS) entry which is preliminary data.</text>
</comment>
<organism evidence="1 2">
    <name type="scientific">Limosilactobacillus ingluviei DSM 15946</name>
    <dbReference type="NCBI Taxonomy" id="1423760"/>
    <lineage>
        <taxon>Bacteria</taxon>
        <taxon>Bacillati</taxon>
        <taxon>Bacillota</taxon>
        <taxon>Bacilli</taxon>
        <taxon>Lactobacillales</taxon>
        <taxon>Lactobacillaceae</taxon>
        <taxon>Limosilactobacillus</taxon>
    </lineage>
</organism>
<dbReference type="SUPFAM" id="SSF50998">
    <property type="entry name" value="Quinoprotein alcohol dehydrogenase-like"/>
    <property type="match status" value="1"/>
</dbReference>
<dbReference type="GO" id="GO:0004062">
    <property type="term" value="F:aryl sulfotransferase activity"/>
    <property type="evidence" value="ECO:0007669"/>
    <property type="project" value="InterPro"/>
</dbReference>
<keyword evidence="1" id="KW-0808">Transferase</keyword>
<dbReference type="PATRIC" id="fig|1423760.3.peg.314"/>
<dbReference type="InterPro" id="IPR011047">
    <property type="entry name" value="Quinoprotein_ADH-like_sf"/>
</dbReference>
<dbReference type="PANTHER" id="PTHR35340:SF5">
    <property type="entry name" value="ASST-DOMAIN-CONTAINING PROTEIN"/>
    <property type="match status" value="1"/>
</dbReference>
<proteinExistence type="predicted"/>
<dbReference type="InterPro" id="IPR010262">
    <property type="entry name" value="Arylsulfotransferase_bact"/>
</dbReference>
<gene>
    <name evidence="1" type="ORF">FC43_GL000297</name>
</gene>
<accession>A0A0R1UBJ1</accession>
<dbReference type="Proteomes" id="UP000050816">
    <property type="component" value="Unassembled WGS sequence"/>
</dbReference>
<dbReference type="PANTHER" id="PTHR35340">
    <property type="entry name" value="PQQ ENZYME REPEAT PROTEIN-RELATED"/>
    <property type="match status" value="1"/>
</dbReference>
<dbReference type="InterPro" id="IPR053143">
    <property type="entry name" value="Arylsulfate_ST"/>
</dbReference>
<dbReference type="EMBL" id="AZFK01000077">
    <property type="protein sequence ID" value="KRL88360.1"/>
    <property type="molecule type" value="Genomic_DNA"/>
</dbReference>
<dbReference type="Pfam" id="PF05935">
    <property type="entry name" value="Arylsulfotrans"/>
    <property type="match status" value="1"/>
</dbReference>
<evidence type="ECO:0000313" key="1">
    <source>
        <dbReference type="EMBL" id="KRL88360.1"/>
    </source>
</evidence>
<protein>
    <submittedName>
        <fullName evidence="1">Arylsulfate sulfotransferase</fullName>
    </submittedName>
</protein>
<reference evidence="1 2" key="1">
    <citation type="journal article" date="2015" name="Genome Announc.">
        <title>Expanding the biotechnology potential of lactobacilli through comparative genomics of 213 strains and associated genera.</title>
        <authorList>
            <person name="Sun Z."/>
            <person name="Harris H.M."/>
            <person name="McCann A."/>
            <person name="Guo C."/>
            <person name="Argimon S."/>
            <person name="Zhang W."/>
            <person name="Yang X."/>
            <person name="Jeffery I.B."/>
            <person name="Cooney J.C."/>
            <person name="Kagawa T.F."/>
            <person name="Liu W."/>
            <person name="Song Y."/>
            <person name="Salvetti E."/>
            <person name="Wrobel A."/>
            <person name="Rasinkangas P."/>
            <person name="Parkhill J."/>
            <person name="Rea M.C."/>
            <person name="O'Sullivan O."/>
            <person name="Ritari J."/>
            <person name="Douillard F.P."/>
            <person name="Paul Ross R."/>
            <person name="Yang R."/>
            <person name="Briner A.E."/>
            <person name="Felis G.E."/>
            <person name="de Vos W.M."/>
            <person name="Barrangou R."/>
            <person name="Klaenhammer T.R."/>
            <person name="Caufield P.W."/>
            <person name="Cui Y."/>
            <person name="Zhang H."/>
            <person name="O'Toole P.W."/>
        </authorList>
    </citation>
    <scope>NUCLEOTIDE SEQUENCE [LARGE SCALE GENOMIC DNA]</scope>
    <source>
        <strain evidence="1 2">DSM 15946</strain>
    </source>
</reference>
<sequence>MAIGQNTLTLINRTAQEPYAIDTDGQIRWYSTKWSQHTFVQLSNGHLLMQNRTSKTAKSYNALTETDYLGRICRQYKLSGKLGKGSEESTITAVHHDVVELPNHNLLVTISDGGKYVEDVLAEVDRTSGKVVKVIDLKRLLPATMYRNYHQTSSRSGKVDWLHVNALWYDQKTGNVLLSARNQDLIMSFNYQTEKINWIYSGKKAASWPKKWRKYLLTPTKGTTITGGQHGLTLLSEHGQQLKILLYNNNINVTNGNAKTSGKYSEAVAYTIDLSKMTIKQTWSYGKTLGTANFTRVIGYAQRLSNGNTLIDFGYKQNEQESNIIEVDAEGNQVFNVTLKASATNRTYAYRAYRLNFYPSNYQFDATK</sequence>
<evidence type="ECO:0000313" key="2">
    <source>
        <dbReference type="Proteomes" id="UP000050816"/>
    </source>
</evidence>
<name>A0A0R1UBJ1_9LACO</name>